<sequence length="90" mass="10307">AMMIKKKLKLACLQKKKSMAKQLNRLTTFCGRMSCTTISISPDSEIRILLDSESYQNSSLIDETENVNQERPTRAKDQTVEEQRGLQQID</sequence>
<dbReference type="Proteomes" id="UP000236291">
    <property type="component" value="Unassembled WGS sequence"/>
</dbReference>
<organism evidence="3 4">
    <name type="scientific">Trifolium pratense</name>
    <name type="common">Red clover</name>
    <dbReference type="NCBI Taxonomy" id="57577"/>
    <lineage>
        <taxon>Eukaryota</taxon>
        <taxon>Viridiplantae</taxon>
        <taxon>Streptophyta</taxon>
        <taxon>Embryophyta</taxon>
        <taxon>Tracheophyta</taxon>
        <taxon>Spermatophyta</taxon>
        <taxon>Magnoliopsida</taxon>
        <taxon>eudicotyledons</taxon>
        <taxon>Gunneridae</taxon>
        <taxon>Pentapetalae</taxon>
        <taxon>rosids</taxon>
        <taxon>fabids</taxon>
        <taxon>Fabales</taxon>
        <taxon>Fabaceae</taxon>
        <taxon>Papilionoideae</taxon>
        <taxon>50 kb inversion clade</taxon>
        <taxon>NPAAA clade</taxon>
        <taxon>Hologalegina</taxon>
        <taxon>IRL clade</taxon>
        <taxon>Trifolieae</taxon>
        <taxon>Trifolium</taxon>
    </lineage>
</organism>
<evidence type="ECO:0000313" key="3">
    <source>
        <dbReference type="EMBL" id="PNX91762.1"/>
    </source>
</evidence>
<gene>
    <name evidence="2" type="ORF">L195_g047393</name>
    <name evidence="3" type="ORF">L195_g047896</name>
</gene>
<comment type="caution">
    <text evidence="3">The sequence shown here is derived from an EMBL/GenBank/DDBJ whole genome shotgun (WGS) entry which is preliminary data.</text>
</comment>
<reference evidence="3 4" key="2">
    <citation type="journal article" date="2017" name="Front. Plant Sci.">
        <title>Gene Classification and Mining of Molecular Markers Useful in Red Clover (Trifolium pratense) Breeding.</title>
        <authorList>
            <person name="Istvanek J."/>
            <person name="Dluhosova J."/>
            <person name="Dluhos P."/>
            <person name="Patkova L."/>
            <person name="Nedelnik J."/>
            <person name="Repkova J."/>
        </authorList>
    </citation>
    <scope>NUCLEOTIDE SEQUENCE [LARGE SCALE GENOMIC DNA]</scope>
    <source>
        <strain evidence="4">cv. Tatra</strain>
        <tissue evidence="3">Young leaves</tissue>
    </source>
</reference>
<feature type="compositionally biased region" description="Basic and acidic residues" evidence="1">
    <location>
        <begin position="71"/>
        <end position="84"/>
    </location>
</feature>
<proteinExistence type="predicted"/>
<feature type="compositionally biased region" description="Polar residues" evidence="1">
    <location>
        <begin position="59"/>
        <end position="70"/>
    </location>
</feature>
<dbReference type="AlphaFoldDB" id="A0A2K3MLU9"/>
<protein>
    <submittedName>
        <fullName evidence="3">Uncharacterized protein</fullName>
    </submittedName>
</protein>
<evidence type="ECO:0000313" key="2">
    <source>
        <dbReference type="EMBL" id="PNX91263.1"/>
    </source>
</evidence>
<name>A0A2K3MLU9_TRIPR</name>
<feature type="region of interest" description="Disordered" evidence="1">
    <location>
        <begin position="59"/>
        <end position="90"/>
    </location>
</feature>
<accession>A0A2K3MLU9</accession>
<dbReference type="EMBL" id="ASHM01065614">
    <property type="protein sequence ID" value="PNX91263.1"/>
    <property type="molecule type" value="Genomic_DNA"/>
</dbReference>
<feature type="non-terminal residue" evidence="3">
    <location>
        <position position="1"/>
    </location>
</feature>
<evidence type="ECO:0000256" key="1">
    <source>
        <dbReference type="SAM" id="MobiDB-lite"/>
    </source>
</evidence>
<evidence type="ECO:0000313" key="4">
    <source>
        <dbReference type="Proteomes" id="UP000236291"/>
    </source>
</evidence>
<dbReference type="EMBL" id="ASHM01067347">
    <property type="protein sequence ID" value="PNX91762.1"/>
    <property type="molecule type" value="Genomic_DNA"/>
</dbReference>
<reference evidence="3 4" key="1">
    <citation type="journal article" date="2014" name="Am. J. Bot.">
        <title>Genome assembly and annotation for red clover (Trifolium pratense; Fabaceae).</title>
        <authorList>
            <person name="Istvanek J."/>
            <person name="Jaros M."/>
            <person name="Krenek A."/>
            <person name="Repkova J."/>
        </authorList>
    </citation>
    <scope>NUCLEOTIDE SEQUENCE [LARGE SCALE GENOMIC DNA]</scope>
    <source>
        <strain evidence="4">cv. Tatra</strain>
        <tissue evidence="3">Young leaves</tissue>
    </source>
</reference>